<sequence>MVSRRYYYYLFMISMVINIINLVPRVLILTRFDGVFWSILLAVAYCTLTMYIFTRLIIQFEGQGFPEIFNTYLPKAAAAPLLILYSIFWFIAGCILLLSFVDITIRFISPDIRGRAVMTGFLILVVGASRIKTTSILYATETVLMLCLPAMVFILVKALINPAFNWDSVMQVFTYLWTKPKLVTVAGASFAFTGYVNLAIFNRSFQNLKLELRHFWLVPVSGLLVLLITLLVPIGYHGTIGVEDHVYSWFSTADSLRMETFVVERVLYLFYITYLSMSLVTVVIYWHVGLELFKGCFNGKEGKGESEDGEKGTGKKTRKSQWIQAIILFMLSAVMVYLVEELNQVQLAQAGQWFLNFRFFAEMPLILLLIFLVWKKRRSARR</sequence>
<protein>
    <recommendedName>
        <fullName evidence="4">Spore germination protein</fullName>
    </recommendedName>
</protein>
<evidence type="ECO:0000313" key="3">
    <source>
        <dbReference type="Proteomes" id="UP000678895"/>
    </source>
</evidence>
<gene>
    <name evidence="2" type="ORF">J41TS4_27690</name>
</gene>
<dbReference type="EMBL" id="BORS01000009">
    <property type="protein sequence ID" value="GIO43011.1"/>
    <property type="molecule type" value="Genomic_DNA"/>
</dbReference>
<keyword evidence="1" id="KW-1133">Transmembrane helix</keyword>
<dbReference type="Proteomes" id="UP000678895">
    <property type="component" value="Unassembled WGS sequence"/>
</dbReference>
<evidence type="ECO:0008006" key="4">
    <source>
        <dbReference type="Google" id="ProtNLM"/>
    </source>
</evidence>
<dbReference type="RefSeq" id="WP_301627833.1">
    <property type="nucleotide sequence ID" value="NZ_BORS01000009.1"/>
</dbReference>
<name>A0A919Y180_9BACL</name>
<feature type="transmembrane region" description="Helical" evidence="1">
    <location>
        <begin position="143"/>
        <end position="162"/>
    </location>
</feature>
<reference evidence="2" key="1">
    <citation type="submission" date="2021-03" db="EMBL/GenBank/DDBJ databases">
        <title>Antimicrobial resistance genes in bacteria isolated from Japanese honey, and their potential for conferring macrolide and lincosamide resistance in the American foulbrood pathogen Paenibacillus larvae.</title>
        <authorList>
            <person name="Okamoto M."/>
            <person name="Kumagai M."/>
            <person name="Kanamori H."/>
            <person name="Takamatsu D."/>
        </authorList>
    </citation>
    <scope>NUCLEOTIDE SEQUENCE</scope>
    <source>
        <strain evidence="2">J41TS4</strain>
    </source>
</reference>
<feature type="transmembrane region" description="Helical" evidence="1">
    <location>
        <begin position="266"/>
        <end position="288"/>
    </location>
</feature>
<feature type="transmembrane region" description="Helical" evidence="1">
    <location>
        <begin position="34"/>
        <end position="58"/>
    </location>
</feature>
<comment type="caution">
    <text evidence="2">The sequence shown here is derived from an EMBL/GenBank/DDBJ whole genome shotgun (WGS) entry which is preliminary data.</text>
</comment>
<accession>A0A919Y180</accession>
<keyword evidence="1" id="KW-0812">Transmembrane</keyword>
<feature type="transmembrane region" description="Helical" evidence="1">
    <location>
        <begin position="112"/>
        <end position="131"/>
    </location>
</feature>
<organism evidence="2 3">
    <name type="scientific">Paenibacillus apis</name>
    <dbReference type="NCBI Taxonomy" id="1792174"/>
    <lineage>
        <taxon>Bacteria</taxon>
        <taxon>Bacillati</taxon>
        <taxon>Bacillota</taxon>
        <taxon>Bacilli</taxon>
        <taxon>Bacillales</taxon>
        <taxon>Paenibacillaceae</taxon>
        <taxon>Paenibacillus</taxon>
    </lineage>
</organism>
<evidence type="ECO:0000256" key="1">
    <source>
        <dbReference type="SAM" id="Phobius"/>
    </source>
</evidence>
<feature type="transmembrane region" description="Helical" evidence="1">
    <location>
        <begin position="79"/>
        <end position="100"/>
    </location>
</feature>
<feature type="transmembrane region" description="Helical" evidence="1">
    <location>
        <begin position="322"/>
        <end position="339"/>
    </location>
</feature>
<proteinExistence type="predicted"/>
<feature type="transmembrane region" description="Helical" evidence="1">
    <location>
        <begin position="214"/>
        <end position="236"/>
    </location>
</feature>
<dbReference type="AlphaFoldDB" id="A0A919Y180"/>
<keyword evidence="3" id="KW-1185">Reference proteome</keyword>
<feature type="transmembrane region" description="Helical" evidence="1">
    <location>
        <begin position="7"/>
        <end position="28"/>
    </location>
</feature>
<feature type="transmembrane region" description="Helical" evidence="1">
    <location>
        <begin position="351"/>
        <end position="374"/>
    </location>
</feature>
<feature type="transmembrane region" description="Helical" evidence="1">
    <location>
        <begin position="182"/>
        <end position="202"/>
    </location>
</feature>
<keyword evidence="1" id="KW-0472">Membrane</keyword>
<evidence type="ECO:0000313" key="2">
    <source>
        <dbReference type="EMBL" id="GIO43011.1"/>
    </source>
</evidence>